<dbReference type="Proteomes" id="UP000663891">
    <property type="component" value="Unassembled WGS sequence"/>
</dbReference>
<dbReference type="AlphaFoldDB" id="A0A814DTP6"/>
<feature type="domain" description="DUF2059" evidence="2">
    <location>
        <begin position="82"/>
        <end position="126"/>
    </location>
</feature>
<feature type="chain" id="PRO_5035600224" description="DUF2059 domain-containing protein" evidence="1">
    <location>
        <begin position="23"/>
        <end position="151"/>
    </location>
</feature>
<name>A0A814DTP6_9BILA</name>
<dbReference type="Proteomes" id="UP000663877">
    <property type="component" value="Unassembled WGS sequence"/>
</dbReference>
<proteinExistence type="predicted"/>
<evidence type="ECO:0000313" key="5">
    <source>
        <dbReference type="EMBL" id="CAF1229487.1"/>
    </source>
</evidence>
<evidence type="ECO:0000313" key="4">
    <source>
        <dbReference type="EMBL" id="CAF1168332.1"/>
    </source>
</evidence>
<comment type="caution">
    <text evidence="3">The sequence shown here is derived from an EMBL/GenBank/DDBJ whole genome shotgun (WGS) entry which is preliminary data.</text>
</comment>
<dbReference type="EMBL" id="CAJNOG010000720">
    <property type="protein sequence ID" value="CAF1343614.1"/>
    <property type="molecule type" value="Genomic_DNA"/>
</dbReference>
<dbReference type="Pfam" id="PF09832">
    <property type="entry name" value="DUF2059"/>
    <property type="match status" value="1"/>
</dbReference>
<dbReference type="Proteomes" id="UP000663868">
    <property type="component" value="Unassembled WGS sequence"/>
</dbReference>
<gene>
    <name evidence="4" type="ORF">BJG266_LOCUS25048</name>
    <name evidence="6" type="ORF">IZO911_LOCUS34602</name>
    <name evidence="7" type="ORF">JYZ213_LOCUS34637</name>
    <name evidence="10" type="ORF">KXQ929_LOCUS18778</name>
    <name evidence="8" type="ORF">OKA104_LOCUS3388</name>
    <name evidence="9" type="ORF">OXD698_LOCUS6509</name>
    <name evidence="5" type="ORF">QVE165_LOCUS27352</name>
    <name evidence="3" type="ORF">VCS650_LOCUS12395</name>
</gene>
<evidence type="ECO:0000313" key="6">
    <source>
        <dbReference type="EMBL" id="CAF1310961.1"/>
    </source>
</evidence>
<dbReference type="Proteomes" id="UP000663832">
    <property type="component" value="Unassembled WGS sequence"/>
</dbReference>
<reference evidence="3" key="1">
    <citation type="submission" date="2021-02" db="EMBL/GenBank/DDBJ databases">
        <authorList>
            <person name="Nowell W R."/>
        </authorList>
    </citation>
    <scope>NUCLEOTIDE SEQUENCE</scope>
</reference>
<dbReference type="EMBL" id="CAJNOE010000691">
    <property type="protein sequence ID" value="CAF1310961.1"/>
    <property type="molecule type" value="Genomic_DNA"/>
</dbReference>
<accession>A0A814DTP6</accession>
<dbReference type="Proteomes" id="UP000663844">
    <property type="component" value="Unassembled WGS sequence"/>
</dbReference>
<evidence type="ECO:0000313" key="7">
    <source>
        <dbReference type="EMBL" id="CAF1343614.1"/>
    </source>
</evidence>
<evidence type="ECO:0000313" key="11">
    <source>
        <dbReference type="Proteomes" id="UP000663832"/>
    </source>
</evidence>
<evidence type="ECO:0000259" key="2">
    <source>
        <dbReference type="Pfam" id="PF09832"/>
    </source>
</evidence>
<evidence type="ECO:0000313" key="9">
    <source>
        <dbReference type="EMBL" id="CAF3602805.1"/>
    </source>
</evidence>
<dbReference type="EMBL" id="CAJOAY010000101">
    <property type="protein sequence ID" value="CAF3536802.1"/>
    <property type="molecule type" value="Genomic_DNA"/>
</dbReference>
<dbReference type="EMBL" id="CAJNON010000095">
    <property type="protein sequence ID" value="CAF0957133.1"/>
    <property type="molecule type" value="Genomic_DNA"/>
</dbReference>
<dbReference type="Proteomes" id="UP000663845">
    <property type="component" value="Unassembled WGS sequence"/>
</dbReference>
<protein>
    <recommendedName>
        <fullName evidence="2">DUF2059 domain-containing protein</fullName>
    </recommendedName>
</protein>
<dbReference type="EMBL" id="CAJNOM010000207">
    <property type="protein sequence ID" value="CAF1229487.1"/>
    <property type="molecule type" value="Genomic_DNA"/>
</dbReference>
<evidence type="ECO:0000256" key="1">
    <source>
        <dbReference type="SAM" id="SignalP"/>
    </source>
</evidence>
<dbReference type="OrthoDB" id="10001769at2759"/>
<dbReference type="Proteomes" id="UP000663860">
    <property type="component" value="Unassembled WGS sequence"/>
</dbReference>
<organism evidence="3 12">
    <name type="scientific">Adineta steineri</name>
    <dbReference type="NCBI Taxonomy" id="433720"/>
    <lineage>
        <taxon>Eukaryota</taxon>
        <taxon>Metazoa</taxon>
        <taxon>Spiralia</taxon>
        <taxon>Gnathifera</taxon>
        <taxon>Rotifera</taxon>
        <taxon>Eurotatoria</taxon>
        <taxon>Bdelloidea</taxon>
        <taxon>Adinetida</taxon>
        <taxon>Adinetidae</taxon>
        <taxon>Adineta</taxon>
    </lineage>
</organism>
<dbReference type="EMBL" id="CAJOBB010001242">
    <property type="protein sequence ID" value="CAF3829752.1"/>
    <property type="molecule type" value="Genomic_DNA"/>
</dbReference>
<evidence type="ECO:0000313" key="3">
    <source>
        <dbReference type="EMBL" id="CAF0957133.1"/>
    </source>
</evidence>
<evidence type="ECO:0000313" key="10">
    <source>
        <dbReference type="EMBL" id="CAF3829752.1"/>
    </source>
</evidence>
<dbReference type="Proteomes" id="UP000663881">
    <property type="component" value="Unassembled WGS sequence"/>
</dbReference>
<evidence type="ECO:0000313" key="12">
    <source>
        <dbReference type="Proteomes" id="UP000663891"/>
    </source>
</evidence>
<feature type="signal peptide" evidence="1">
    <location>
        <begin position="1"/>
        <end position="22"/>
    </location>
</feature>
<keyword evidence="11" id="KW-1185">Reference proteome</keyword>
<keyword evidence="1" id="KW-0732">Signal</keyword>
<evidence type="ECO:0000313" key="8">
    <source>
        <dbReference type="EMBL" id="CAF3536802.1"/>
    </source>
</evidence>
<sequence length="151" mass="17466">MHFICLTIFITALFCANGIIEGKPTGPSSANIKDYVKYLLSLIGVENEYTRFLSYVKIYPPEDKKMKALYDEYFSLESYLSDLTDIYTKHYTLDDILKLIDFYSSSLGKKTLQLNHELNHQMEDVMLTKISDYIFTSTEKGFDIILPQISN</sequence>
<dbReference type="EMBL" id="CAJOAZ010000283">
    <property type="protein sequence ID" value="CAF3602805.1"/>
    <property type="molecule type" value="Genomic_DNA"/>
</dbReference>
<dbReference type="InterPro" id="IPR018637">
    <property type="entry name" value="DUF2059"/>
</dbReference>
<dbReference type="EMBL" id="CAJNOI010000186">
    <property type="protein sequence ID" value="CAF1168332.1"/>
    <property type="molecule type" value="Genomic_DNA"/>
</dbReference>